<feature type="domain" description="RING-type" evidence="19">
    <location>
        <begin position="120"/>
        <end position="162"/>
    </location>
</feature>
<keyword evidence="7" id="KW-0479">Metal-binding</keyword>
<dbReference type="GO" id="GO:0008270">
    <property type="term" value="F:zinc ion binding"/>
    <property type="evidence" value="ECO:0007669"/>
    <property type="project" value="UniProtKB-KW"/>
</dbReference>
<evidence type="ECO:0000256" key="2">
    <source>
        <dbReference type="ARBA" id="ARBA00004167"/>
    </source>
</evidence>
<dbReference type="PROSITE" id="PS50089">
    <property type="entry name" value="ZF_RING_2"/>
    <property type="match status" value="1"/>
</dbReference>
<evidence type="ECO:0000256" key="10">
    <source>
        <dbReference type="ARBA" id="ARBA00022786"/>
    </source>
</evidence>
<organism evidence="20">
    <name type="scientific">Salix viminalis</name>
    <name type="common">Common osier</name>
    <name type="synonym">Basket willow</name>
    <dbReference type="NCBI Taxonomy" id="40686"/>
    <lineage>
        <taxon>Eukaryota</taxon>
        <taxon>Viridiplantae</taxon>
        <taxon>Streptophyta</taxon>
        <taxon>Embryophyta</taxon>
        <taxon>Tracheophyta</taxon>
        <taxon>Spermatophyta</taxon>
        <taxon>Magnoliopsida</taxon>
        <taxon>eudicotyledons</taxon>
        <taxon>Gunneridae</taxon>
        <taxon>Pentapetalae</taxon>
        <taxon>rosids</taxon>
        <taxon>fabids</taxon>
        <taxon>Malpighiales</taxon>
        <taxon>Salicaceae</taxon>
        <taxon>Saliceae</taxon>
        <taxon>Salix</taxon>
    </lineage>
</organism>
<dbReference type="PANTHER" id="PTHR46539:SF8">
    <property type="entry name" value="RING-TYPE DOMAIN-CONTAINING PROTEIN"/>
    <property type="match status" value="1"/>
</dbReference>
<feature type="chain" id="PRO_5026660094" description="RING-type E3 ubiquitin transferase" evidence="18">
    <location>
        <begin position="22"/>
        <end position="424"/>
    </location>
</feature>
<evidence type="ECO:0000256" key="1">
    <source>
        <dbReference type="ARBA" id="ARBA00000900"/>
    </source>
</evidence>
<dbReference type="GO" id="GO:0016020">
    <property type="term" value="C:membrane"/>
    <property type="evidence" value="ECO:0007669"/>
    <property type="project" value="UniProtKB-SubCell"/>
</dbReference>
<dbReference type="EMBL" id="CAADRP010001001">
    <property type="protein sequence ID" value="VFU34245.1"/>
    <property type="molecule type" value="Genomic_DNA"/>
</dbReference>
<feature type="compositionally biased region" description="Low complexity" evidence="16">
    <location>
        <begin position="331"/>
        <end position="347"/>
    </location>
</feature>
<feature type="compositionally biased region" description="Polar residues" evidence="16">
    <location>
        <begin position="283"/>
        <end position="306"/>
    </location>
</feature>
<evidence type="ECO:0000259" key="19">
    <source>
        <dbReference type="PROSITE" id="PS50089"/>
    </source>
</evidence>
<evidence type="ECO:0000256" key="3">
    <source>
        <dbReference type="ARBA" id="ARBA00004906"/>
    </source>
</evidence>
<accession>A0A6N2KZT4</accession>
<dbReference type="InterPro" id="IPR013083">
    <property type="entry name" value="Znf_RING/FYVE/PHD"/>
</dbReference>
<dbReference type="InterPro" id="IPR001841">
    <property type="entry name" value="Znf_RING"/>
</dbReference>
<evidence type="ECO:0000256" key="17">
    <source>
        <dbReference type="SAM" id="Phobius"/>
    </source>
</evidence>
<reference evidence="20" key="1">
    <citation type="submission" date="2019-03" db="EMBL/GenBank/DDBJ databases">
        <authorList>
            <person name="Mank J."/>
            <person name="Almeida P."/>
        </authorList>
    </citation>
    <scope>NUCLEOTIDE SEQUENCE</scope>
    <source>
        <strain evidence="20">78183</strain>
    </source>
</reference>
<evidence type="ECO:0000256" key="18">
    <source>
        <dbReference type="SAM" id="SignalP"/>
    </source>
</evidence>
<evidence type="ECO:0000313" key="20">
    <source>
        <dbReference type="EMBL" id="VFU34245.1"/>
    </source>
</evidence>
<keyword evidence="13 17" id="KW-0472">Membrane</keyword>
<feature type="compositionally biased region" description="Basic and acidic residues" evidence="16">
    <location>
        <begin position="310"/>
        <end position="320"/>
    </location>
</feature>
<sequence length="424" mass="48554">MDRLLLIIILTFFFFFFHVKAQVNSNPDSSGSLKPVHQGLPLILGIISTMLFITFSVLAYAKFCGRNHDNFLGFFNLHRQNLHGLTRSNSRFSGIDEEVIKSLPFFRFSSLRGSKEGLECAVCISKFEESEVLRLLPKCKHAFHDYCIDEWLKSHSSCPLCRYKLDPKDPKSFTYSRSLRDLQNSSNLAEDPNLEIFVEREHGRQVSSTCFNPGSSFQNSDDSSRNEEFLIQAGGNADDRNRKLFHKFMHKIIISDVLVKNRWSDANSSDFLSLNTEMLRDMSSNRFSPQKSSSARFHNGLSSAENLENPVKDDTERKTLCEPQLTTVDRSNSVPSSSLKSSKKPNPAWKRSVSEVTIFSRFRQLSVRNKMKESTSLGKDERTRMLWLPLARRTNTVVRRSGKKLTTIRVRKTSIKRVIFILAA</sequence>
<dbReference type="Pfam" id="PF13639">
    <property type="entry name" value="zf-RING_2"/>
    <property type="match status" value="1"/>
</dbReference>
<evidence type="ECO:0000256" key="4">
    <source>
        <dbReference type="ARBA" id="ARBA00012483"/>
    </source>
</evidence>
<keyword evidence="9 15" id="KW-0863">Zinc-finger</keyword>
<evidence type="ECO:0000256" key="9">
    <source>
        <dbReference type="ARBA" id="ARBA00022771"/>
    </source>
</evidence>
<name>A0A6N2KZT4_SALVM</name>
<keyword evidence="10" id="KW-0833">Ubl conjugation pathway</keyword>
<evidence type="ECO:0000256" key="15">
    <source>
        <dbReference type="PROSITE-ProRule" id="PRU00175"/>
    </source>
</evidence>
<keyword evidence="5" id="KW-0808">Transferase</keyword>
<evidence type="ECO:0000256" key="16">
    <source>
        <dbReference type="SAM" id="MobiDB-lite"/>
    </source>
</evidence>
<dbReference type="PANTHER" id="PTHR46539">
    <property type="entry name" value="E3 UBIQUITIN-PROTEIN LIGASE ATL42"/>
    <property type="match status" value="1"/>
</dbReference>
<dbReference type="GO" id="GO:0061630">
    <property type="term" value="F:ubiquitin protein ligase activity"/>
    <property type="evidence" value="ECO:0007669"/>
    <property type="project" value="UniProtKB-EC"/>
</dbReference>
<feature type="transmembrane region" description="Helical" evidence="17">
    <location>
        <begin position="40"/>
        <end position="61"/>
    </location>
</feature>
<comment type="subcellular location">
    <subcellularLocation>
        <location evidence="2">Membrane</location>
        <topology evidence="2">Single-pass membrane protein</topology>
    </subcellularLocation>
</comment>
<evidence type="ECO:0000256" key="12">
    <source>
        <dbReference type="ARBA" id="ARBA00022989"/>
    </source>
</evidence>
<comment type="pathway">
    <text evidence="3">Protein modification; protein ubiquitination.</text>
</comment>
<evidence type="ECO:0000256" key="14">
    <source>
        <dbReference type="ARBA" id="ARBA00024209"/>
    </source>
</evidence>
<comment type="similarity">
    <text evidence="14">Belongs to the RING-type zinc finger family. ATL subfamily.</text>
</comment>
<dbReference type="AlphaFoldDB" id="A0A6N2KZT4"/>
<dbReference type="Gene3D" id="3.30.40.10">
    <property type="entry name" value="Zinc/RING finger domain, C3HC4 (zinc finger)"/>
    <property type="match status" value="1"/>
</dbReference>
<keyword evidence="6 17" id="KW-0812">Transmembrane</keyword>
<feature type="region of interest" description="Disordered" evidence="16">
    <location>
        <begin position="283"/>
        <end position="347"/>
    </location>
</feature>
<evidence type="ECO:0000256" key="11">
    <source>
        <dbReference type="ARBA" id="ARBA00022833"/>
    </source>
</evidence>
<evidence type="ECO:0000256" key="5">
    <source>
        <dbReference type="ARBA" id="ARBA00022679"/>
    </source>
</evidence>
<evidence type="ECO:0000256" key="13">
    <source>
        <dbReference type="ARBA" id="ARBA00023136"/>
    </source>
</evidence>
<keyword evidence="11" id="KW-0862">Zinc</keyword>
<protein>
    <recommendedName>
        <fullName evidence="4">RING-type E3 ubiquitin transferase</fullName>
        <ecNumber evidence="4">2.3.2.27</ecNumber>
    </recommendedName>
</protein>
<dbReference type="EC" id="2.3.2.27" evidence="4"/>
<dbReference type="FunFam" id="3.30.40.10:FF:000285">
    <property type="entry name" value="RING-H2 finger protein ATL43"/>
    <property type="match status" value="1"/>
</dbReference>
<proteinExistence type="inferred from homology"/>
<dbReference type="SMART" id="SM00184">
    <property type="entry name" value="RING"/>
    <property type="match status" value="1"/>
</dbReference>
<keyword evidence="12 17" id="KW-1133">Transmembrane helix</keyword>
<dbReference type="CDD" id="cd16461">
    <property type="entry name" value="RING-H2_EL5-like"/>
    <property type="match status" value="1"/>
</dbReference>
<gene>
    <name evidence="20" type="ORF">SVIM_LOCUS163046</name>
</gene>
<evidence type="ECO:0000256" key="7">
    <source>
        <dbReference type="ARBA" id="ARBA00022723"/>
    </source>
</evidence>
<dbReference type="SUPFAM" id="SSF57850">
    <property type="entry name" value="RING/U-box"/>
    <property type="match status" value="1"/>
</dbReference>
<keyword evidence="8 18" id="KW-0732">Signal</keyword>
<evidence type="ECO:0000256" key="8">
    <source>
        <dbReference type="ARBA" id="ARBA00022729"/>
    </source>
</evidence>
<feature type="signal peptide" evidence="18">
    <location>
        <begin position="1"/>
        <end position="21"/>
    </location>
</feature>
<evidence type="ECO:0000256" key="6">
    <source>
        <dbReference type="ARBA" id="ARBA00022692"/>
    </source>
</evidence>
<comment type="catalytic activity">
    <reaction evidence="1">
        <text>S-ubiquitinyl-[E2 ubiquitin-conjugating enzyme]-L-cysteine + [acceptor protein]-L-lysine = [E2 ubiquitin-conjugating enzyme]-L-cysteine + N(6)-ubiquitinyl-[acceptor protein]-L-lysine.</text>
        <dbReference type="EC" id="2.3.2.27"/>
    </reaction>
</comment>